<feature type="compositionally biased region" description="Low complexity" evidence="1">
    <location>
        <begin position="98"/>
        <end position="108"/>
    </location>
</feature>
<feature type="compositionally biased region" description="Polar residues" evidence="1">
    <location>
        <begin position="74"/>
        <end position="83"/>
    </location>
</feature>
<gene>
    <name evidence="2" type="ORF">Ae201684_008314</name>
</gene>
<reference evidence="2 3" key="1">
    <citation type="submission" date="2019-07" db="EMBL/GenBank/DDBJ databases">
        <title>Genomics analysis of Aphanomyces spp. identifies a new class of oomycete effector associated with host adaptation.</title>
        <authorList>
            <person name="Gaulin E."/>
        </authorList>
    </citation>
    <scope>NUCLEOTIDE SEQUENCE [LARGE SCALE GENOMIC DNA]</scope>
    <source>
        <strain evidence="2 3">ATCC 201684</strain>
    </source>
</reference>
<evidence type="ECO:0000256" key="1">
    <source>
        <dbReference type="SAM" id="MobiDB-lite"/>
    </source>
</evidence>
<sequence length="108" mass="12068">MQGRMDEGSLVKVLHNARSVNSQLMKTNLGLLISIRETDCEIQRAKEQLQKYQSELQRRGIKSEVGIQPKAPMKQQTDEQTPASQTTAVDEDDDDQNTDSSSDSSSNE</sequence>
<dbReference type="VEuPathDB" id="FungiDB:AeMF1_017027"/>
<organism evidence="2 3">
    <name type="scientific">Aphanomyces euteiches</name>
    <dbReference type="NCBI Taxonomy" id="100861"/>
    <lineage>
        <taxon>Eukaryota</taxon>
        <taxon>Sar</taxon>
        <taxon>Stramenopiles</taxon>
        <taxon>Oomycota</taxon>
        <taxon>Saprolegniomycetes</taxon>
        <taxon>Saprolegniales</taxon>
        <taxon>Verrucalvaceae</taxon>
        <taxon>Aphanomyces</taxon>
    </lineage>
</organism>
<dbReference type="EMBL" id="VJMJ01000101">
    <property type="protein sequence ID" value="KAF0735101.1"/>
    <property type="molecule type" value="Genomic_DNA"/>
</dbReference>
<dbReference type="AlphaFoldDB" id="A0A6G0X575"/>
<keyword evidence="3" id="KW-1185">Reference proteome</keyword>
<accession>A0A6G0X575</accession>
<comment type="caution">
    <text evidence="2">The sequence shown here is derived from an EMBL/GenBank/DDBJ whole genome shotgun (WGS) entry which is preliminary data.</text>
</comment>
<name>A0A6G0X575_9STRA</name>
<evidence type="ECO:0000313" key="2">
    <source>
        <dbReference type="EMBL" id="KAF0735101.1"/>
    </source>
</evidence>
<protein>
    <submittedName>
        <fullName evidence="2">Uncharacterized protein</fullName>
    </submittedName>
</protein>
<dbReference type="Proteomes" id="UP000481153">
    <property type="component" value="Unassembled WGS sequence"/>
</dbReference>
<proteinExistence type="predicted"/>
<evidence type="ECO:0000313" key="3">
    <source>
        <dbReference type="Proteomes" id="UP000481153"/>
    </source>
</evidence>
<feature type="region of interest" description="Disordered" evidence="1">
    <location>
        <begin position="48"/>
        <end position="108"/>
    </location>
</feature>